<feature type="domain" description="Ribosome recycling factor" evidence="8">
    <location>
        <begin position="21"/>
        <end position="183"/>
    </location>
</feature>
<dbReference type="FunFam" id="3.30.1360.40:FF:000001">
    <property type="entry name" value="Ribosome-recycling factor"/>
    <property type="match status" value="1"/>
</dbReference>
<dbReference type="InterPro" id="IPR002661">
    <property type="entry name" value="Ribosome_recyc_fac"/>
</dbReference>
<dbReference type="RefSeq" id="WP_003295012.1">
    <property type="nucleotide sequence ID" value="NZ_KK020678.1"/>
</dbReference>
<dbReference type="FunFam" id="1.10.132.20:FF:000001">
    <property type="entry name" value="Ribosome-recycling factor"/>
    <property type="match status" value="1"/>
</dbReference>
<evidence type="ECO:0000313" key="10">
    <source>
        <dbReference type="Proteomes" id="UP000026923"/>
    </source>
</evidence>
<dbReference type="NCBIfam" id="TIGR00496">
    <property type="entry name" value="frr"/>
    <property type="match status" value="1"/>
</dbReference>
<dbReference type="PANTHER" id="PTHR20982">
    <property type="entry name" value="RIBOSOME RECYCLING FACTOR"/>
    <property type="match status" value="1"/>
</dbReference>
<dbReference type="HOGENOM" id="CLU_073981_2_1_6"/>
<evidence type="ECO:0000256" key="3">
    <source>
        <dbReference type="ARBA" id="ARBA00022490"/>
    </source>
</evidence>
<evidence type="ECO:0000259" key="8">
    <source>
        <dbReference type="Pfam" id="PF01765"/>
    </source>
</evidence>
<name>A0A061JRP5_STUST</name>
<dbReference type="OrthoDB" id="9804006at2"/>
<evidence type="ECO:0000256" key="2">
    <source>
        <dbReference type="ARBA" id="ARBA00005912"/>
    </source>
</evidence>
<comment type="subcellular location">
    <subcellularLocation>
        <location evidence="1 6">Cytoplasm</location>
    </subcellularLocation>
</comment>
<accession>A0A061JRP5</accession>
<dbReference type="Pfam" id="PF01765">
    <property type="entry name" value="RRF"/>
    <property type="match status" value="1"/>
</dbReference>
<gene>
    <name evidence="6" type="primary">frr</name>
    <name evidence="9" type="ORF">B597_010300</name>
</gene>
<dbReference type="SUPFAM" id="SSF55194">
    <property type="entry name" value="Ribosome recycling factor, RRF"/>
    <property type="match status" value="1"/>
</dbReference>
<evidence type="ECO:0000256" key="7">
    <source>
        <dbReference type="SAM" id="Coils"/>
    </source>
</evidence>
<protein>
    <recommendedName>
        <fullName evidence="6">Ribosome-recycling factor</fullName>
        <shortName evidence="6">RRF</shortName>
    </recommendedName>
    <alternativeName>
        <fullName evidence="6">Ribosome-releasing factor</fullName>
    </alternativeName>
</protein>
<dbReference type="Gene3D" id="1.10.132.20">
    <property type="entry name" value="Ribosome-recycling factor"/>
    <property type="match status" value="1"/>
</dbReference>
<evidence type="ECO:0000256" key="6">
    <source>
        <dbReference type="HAMAP-Rule" id="MF_00040"/>
    </source>
</evidence>
<evidence type="ECO:0000256" key="1">
    <source>
        <dbReference type="ARBA" id="ARBA00004496"/>
    </source>
</evidence>
<comment type="caution">
    <text evidence="9">The sequence shown here is derived from an EMBL/GenBank/DDBJ whole genome shotgun (WGS) entry which is preliminary data.</text>
</comment>
<comment type="function">
    <text evidence="5 6">Responsible for the release of ribosomes from messenger RNA at the termination of protein biosynthesis. May increase the efficiency of translation by recycling ribosomes from one round of translation to another.</text>
</comment>
<proteinExistence type="inferred from homology"/>
<comment type="similarity">
    <text evidence="2 6">Belongs to the RRF family.</text>
</comment>
<dbReference type="AlphaFoldDB" id="A0A061JRP5"/>
<dbReference type="PANTHER" id="PTHR20982:SF3">
    <property type="entry name" value="MITOCHONDRIAL RIBOSOME RECYCLING FACTOR PSEUDO 1"/>
    <property type="match status" value="1"/>
</dbReference>
<feature type="coiled-coil region" evidence="7">
    <location>
        <begin position="114"/>
        <end position="152"/>
    </location>
</feature>
<evidence type="ECO:0000256" key="5">
    <source>
        <dbReference type="ARBA" id="ARBA00025050"/>
    </source>
</evidence>
<dbReference type="Proteomes" id="UP000026923">
    <property type="component" value="Unassembled WGS sequence"/>
</dbReference>
<reference evidence="9 10" key="1">
    <citation type="journal article" date="2013" name="Genome Announc.">
        <title>Draft Genome of the Nitrogen-Fixing Bacterium Pseudomonas stutzeri Strain KOS6 Isolated from Industrial Hydrocarbon Sludge.</title>
        <authorList>
            <person name="Grigoryeva T.V."/>
            <person name="Laikov A.V."/>
            <person name="Naumova R.P."/>
            <person name="Manolov A.I."/>
            <person name="Larin A.K."/>
            <person name="Karpova I.Y."/>
            <person name="Semashko T.A."/>
            <person name="Alexeev D.G."/>
            <person name="Kostryukova E.S."/>
            <person name="Muller R."/>
            <person name="Govorun V.M."/>
        </authorList>
    </citation>
    <scope>NUCLEOTIDE SEQUENCE [LARGE SCALE GENOMIC DNA]</scope>
    <source>
        <strain evidence="9 10">KOS6</strain>
    </source>
</reference>
<sequence>MINEIKQDAQERMKKTLESLDHAFAKIRTGRAHPSILDSVMVSYYGADTPLRQVANVVAEDSRTLALTVFDKSMIQAVEKAIMTSDLGLNPASAGTTIRVPMPALTEETRKGYTKQARAEAENARVAVRNIRRDAIAQLKDLVKEKEISEDEERRGQDDVQKLTDKYVAEIEKALEAKEGDLMAV</sequence>
<dbReference type="EMBL" id="AMCZ02000011">
    <property type="protein sequence ID" value="EWC41313.1"/>
    <property type="molecule type" value="Genomic_DNA"/>
</dbReference>
<dbReference type="GO" id="GO:0002184">
    <property type="term" value="P:cytoplasmic translational termination"/>
    <property type="evidence" value="ECO:0007669"/>
    <property type="project" value="TreeGrafter"/>
</dbReference>
<dbReference type="GO" id="GO:0043023">
    <property type="term" value="F:ribosomal large subunit binding"/>
    <property type="evidence" value="ECO:0007669"/>
    <property type="project" value="TreeGrafter"/>
</dbReference>
<evidence type="ECO:0000256" key="4">
    <source>
        <dbReference type="ARBA" id="ARBA00022917"/>
    </source>
</evidence>
<dbReference type="CDD" id="cd00520">
    <property type="entry name" value="RRF"/>
    <property type="match status" value="1"/>
</dbReference>
<dbReference type="HAMAP" id="MF_00040">
    <property type="entry name" value="RRF"/>
    <property type="match status" value="1"/>
</dbReference>
<dbReference type="InterPro" id="IPR023584">
    <property type="entry name" value="Ribosome_recyc_fac_dom"/>
</dbReference>
<keyword evidence="3 6" id="KW-0963">Cytoplasm</keyword>
<dbReference type="eggNOG" id="COG0233">
    <property type="taxonomic scope" value="Bacteria"/>
</dbReference>
<dbReference type="Gene3D" id="3.30.1360.40">
    <property type="match status" value="1"/>
</dbReference>
<dbReference type="InterPro" id="IPR036191">
    <property type="entry name" value="RRF_sf"/>
</dbReference>
<keyword evidence="4 6" id="KW-0648">Protein biosynthesis</keyword>
<evidence type="ECO:0000313" key="9">
    <source>
        <dbReference type="EMBL" id="EWC41313.1"/>
    </source>
</evidence>
<organism evidence="9 10">
    <name type="scientific">Stutzerimonas stutzeri KOS6</name>
    <dbReference type="NCBI Taxonomy" id="1218352"/>
    <lineage>
        <taxon>Bacteria</taxon>
        <taxon>Pseudomonadati</taxon>
        <taxon>Pseudomonadota</taxon>
        <taxon>Gammaproteobacteria</taxon>
        <taxon>Pseudomonadales</taxon>
        <taxon>Pseudomonadaceae</taxon>
        <taxon>Stutzerimonas</taxon>
    </lineage>
</organism>
<dbReference type="GO" id="GO:0005829">
    <property type="term" value="C:cytosol"/>
    <property type="evidence" value="ECO:0007669"/>
    <property type="project" value="GOC"/>
</dbReference>
<keyword evidence="7" id="KW-0175">Coiled coil</keyword>